<feature type="compositionally biased region" description="Polar residues" evidence="9">
    <location>
        <begin position="67"/>
        <end position="80"/>
    </location>
</feature>
<dbReference type="FunFam" id="3.50.7.10:FF:000007">
    <property type="entry name" value="1-phosphatidylinositol 3-phosphate 5-kinase isoform X1"/>
    <property type="match status" value="1"/>
</dbReference>
<dbReference type="InterPro" id="IPR027483">
    <property type="entry name" value="PInositol-4-P-4/5-kinase_C_sf"/>
</dbReference>
<dbReference type="InterPro" id="IPR027409">
    <property type="entry name" value="GroEL-like_apical_dom_sf"/>
</dbReference>
<evidence type="ECO:0000256" key="2">
    <source>
        <dbReference type="ARBA" id="ARBA00022679"/>
    </source>
</evidence>
<evidence type="ECO:0000256" key="7">
    <source>
        <dbReference type="ARBA" id="ARBA00077223"/>
    </source>
</evidence>
<evidence type="ECO:0000256" key="4">
    <source>
        <dbReference type="ARBA" id="ARBA00022777"/>
    </source>
</evidence>
<sequence length="1726" mass="192621">MSNLGDRASCHECRLFPASHRSHSCGNLFSEPQDYEERLQHDSVLKSLASPTRGFGHNRLNHPAELQQLSSSTHLRCSTYRSDEEEEDGDDSGKHFVSPNSEFSQDISDVDSISISCSQELCSFKSVNSSPWDSPSRPDDNGDSPGSKVINLGQEEPIYSRKIGTEIEESYYVYDNLSPYRSHVNQKDQQKFDFENNVGIWYPPPPEDENDDMDNGFFEYNDEDDDVEGSTVDFVSHRFAGDAFPTREKPNDPNKEHLGNAVHRHFTALVLQLLKDEKIQVSNASGTGSWLEIISSLAWQAARFVKPDTSKGGSMDPGHYVKVKCVSSGTPYDSSLIKGIVCTKNVKHKRMVSQHKNPRILLLGGALEYQRVCNKLASINTVMEKESDHLKKAVAKIEAHRTNVLLVEKSVSSYAQEYLLAKEISLVLNVKRSILERISRCTGAQLVPSIDYIASAQLGQCEVFRVEKVVEESALGIHPSKRSAKTLMYFEGCPRRLGCTIILRGACLEELKNVKRVISLAIFAAYHLSLETSFLADEGATLPKLPIKVPCSISDNIMNADAAATKASKSAGSSITQAAAEKHKKIVIYSKNGMQSPFVCSDASYKDECILKIAAEQNDHSCSLNHKFSGGISSLYAGNALVENESTRSGGLCKEPSSHNLIVGDDSPIRDKRSISTYKHLIAAEHADRNDNLEVPEEYFSTADSQSILVSLSSTCIPKGTVCERSQLFRIKFYGSFDKPLGRYLHEDLFNQTSSCGSCNEPAEAHIRCYTHQQGSLTISVKRLTSMKLPGERDGKIWMWHRCLKCERRDEIPPATHRVVLSDAALGLSFGKFLELSFSNHATANRLASCGHSLQKDCLRFYGFGNMVAFFRYSHVDILSVYLPPLVLDFSGHTMQEWLRGEANLILSSLDSLHLEVFNALEKIELKISRCDSEPIKEILHKHILELKDVLQIDRTEYDVLLKPASVENDQISLGFLDILELNRLKLKLLIDSVMWDRRLCLLDSFSNPKASNAKVRPQAPEEFAHCIKTELTTEPVCKGGLLGSSVECSARSLIFSENCSTKQHEEFSMQILECNTSNLVETDLSIETVEGYVGAAGFNLISRQCYRGDVEQRGYDRCSDTFCSRCLKPPASNLSDRIDLAWTGSSQSLNDQLPSNEKADLVGQLSQMNSPHYNKLMSPVRINSFDSALRLRNRLHRGLSPLSLHLSSVKSFDGSRVSSGMVSIPSTRQGFIRRSPSSIKRLNFLSSHTPVFISSVSRIAGEAARLLVPQVGQIDIVIALYDNEPTSIISYVISSQEHANFTSSKPVHYEISSEDYKINAGFASSSVSQFQADDTQPWNYGLNESKSFHGSRITDHKNLHFKFSFDDDYSIKGDRVKFSVTCYFAKQFDALRKKCCPNDLDFIRSLSRCKKWNAQGGKSNVYFAKSLDERFIIKQVTRTELDSFEDFAPQYFNYLTEYINSGSPTCLAKVLGIYQVTVKHLKGGKEVKMDLMVMENLFYGRNVSRVYDLKGSLRSRYNPDSSGSNKVLMDLNLLETLRTKPILLSSKAKRKLERAIWNDTSFLASIDVMDYSLLVGVDEGKKDLVIGIIDYMRQYTWDKHLETWVKAAGILAGSKNASPTVVSPSQYKKRFRKAMSNHDPTTLTAGKPTITQLLPTSSLTRTKLSLIPYAPSHTQEFRDTQGVKFGTNISLSGSSPQPATIEADPCRRALATSVTGDLFADACTR</sequence>
<reference evidence="11 12" key="1">
    <citation type="journal article" date="2021" name="Hortic Res">
        <title>Chromosome-scale assembly of the Dendrobium chrysotoxum genome enhances the understanding of orchid evolution.</title>
        <authorList>
            <person name="Zhang Y."/>
            <person name="Zhang G.Q."/>
            <person name="Zhang D."/>
            <person name="Liu X.D."/>
            <person name="Xu X.Y."/>
            <person name="Sun W.H."/>
            <person name="Yu X."/>
            <person name="Zhu X."/>
            <person name="Wang Z.W."/>
            <person name="Zhao X."/>
            <person name="Zhong W.Y."/>
            <person name="Chen H."/>
            <person name="Yin W.L."/>
            <person name="Huang T."/>
            <person name="Niu S.C."/>
            <person name="Liu Z.J."/>
        </authorList>
    </citation>
    <scope>NUCLEOTIDE SEQUENCE [LARGE SCALE GENOMIC DNA]</scope>
    <source>
        <strain evidence="11">Lindl</strain>
    </source>
</reference>
<dbReference type="Proteomes" id="UP000775213">
    <property type="component" value="Unassembled WGS sequence"/>
</dbReference>
<dbReference type="InterPro" id="IPR044769">
    <property type="entry name" value="PIKfyve_PIPKc"/>
</dbReference>
<dbReference type="GO" id="GO:0005524">
    <property type="term" value="F:ATP binding"/>
    <property type="evidence" value="ECO:0007669"/>
    <property type="project" value="UniProtKB-UniRule"/>
</dbReference>
<protein>
    <recommendedName>
        <fullName evidence="1">1-phosphatidylinositol-3-phosphate 5-kinase</fullName>
        <ecNumber evidence="1">2.7.1.150</ecNumber>
    </recommendedName>
    <alternativeName>
        <fullName evidence="7">Phosphatidylinositol 3-phosphate 5-kinase type III</fullName>
    </alternativeName>
</protein>
<dbReference type="SUPFAM" id="SSF54849">
    <property type="entry name" value="GroEL-intermediate domain like"/>
    <property type="match status" value="1"/>
</dbReference>
<dbReference type="Gene3D" id="3.30.800.10">
    <property type="entry name" value="Phosphatidylinositol Phosphate Kinase II Beta"/>
    <property type="match status" value="1"/>
</dbReference>
<dbReference type="FunFam" id="3.30.800.10:FF:000010">
    <property type="entry name" value="Putative 1-phosphatidylinositol-3-phosphate 5-kinase FAB1C"/>
    <property type="match status" value="1"/>
</dbReference>
<dbReference type="EC" id="2.7.1.150" evidence="1"/>
<dbReference type="Pfam" id="PF00118">
    <property type="entry name" value="Cpn60_TCP1"/>
    <property type="match status" value="1"/>
</dbReference>
<feature type="region of interest" description="Disordered" evidence="9">
    <location>
        <begin position="64"/>
        <end position="103"/>
    </location>
</feature>
<keyword evidence="5 8" id="KW-0067">ATP-binding</keyword>
<keyword evidence="2 8" id="KW-0808">Transferase</keyword>
<dbReference type="FunFam" id="3.30.810.10:FF:000001">
    <property type="entry name" value="1-phosphatidylinositol 3-phosphate 5-kinase FAB1"/>
    <property type="match status" value="1"/>
</dbReference>
<evidence type="ECO:0000313" key="11">
    <source>
        <dbReference type="EMBL" id="KAH0468061.1"/>
    </source>
</evidence>
<keyword evidence="12" id="KW-1185">Reference proteome</keyword>
<dbReference type="PANTHER" id="PTHR45748:SF14">
    <property type="entry name" value="1-PHOSPHATIDYLINOSITOL-3-PHOSPHATE 5-KINASE FAB1C-RELATED"/>
    <property type="match status" value="1"/>
</dbReference>
<evidence type="ECO:0000256" key="8">
    <source>
        <dbReference type="PROSITE-ProRule" id="PRU00781"/>
    </source>
</evidence>
<accession>A0AAV7HG73</accession>
<comment type="subunit">
    <text evidence="6">Component of the PI(3,5)P2 regulatory complex at least composed of ATG18, SAC/FIG4, FAB1 and VAC14.</text>
</comment>
<dbReference type="PANTHER" id="PTHR45748">
    <property type="entry name" value="1-PHOSPHATIDYLINOSITOL 3-PHOSPHATE 5-KINASE-RELATED"/>
    <property type="match status" value="1"/>
</dbReference>
<evidence type="ECO:0000313" key="12">
    <source>
        <dbReference type="Proteomes" id="UP000775213"/>
    </source>
</evidence>
<dbReference type="SUPFAM" id="SSF56104">
    <property type="entry name" value="SAICAR synthase-like"/>
    <property type="match status" value="1"/>
</dbReference>
<dbReference type="SUPFAM" id="SSF52029">
    <property type="entry name" value="GroEL apical domain-like"/>
    <property type="match status" value="1"/>
</dbReference>
<dbReference type="SMART" id="SM00330">
    <property type="entry name" value="PIPKc"/>
    <property type="match status" value="1"/>
</dbReference>
<dbReference type="CDD" id="cd03334">
    <property type="entry name" value="Fab1_TCP"/>
    <property type="match status" value="1"/>
</dbReference>
<evidence type="ECO:0000256" key="1">
    <source>
        <dbReference type="ARBA" id="ARBA00012009"/>
    </source>
</evidence>
<dbReference type="InterPro" id="IPR027410">
    <property type="entry name" value="TCP-1-like_intermed_sf"/>
</dbReference>
<organism evidence="11 12">
    <name type="scientific">Dendrobium chrysotoxum</name>
    <name type="common">Orchid</name>
    <dbReference type="NCBI Taxonomy" id="161865"/>
    <lineage>
        <taxon>Eukaryota</taxon>
        <taxon>Viridiplantae</taxon>
        <taxon>Streptophyta</taxon>
        <taxon>Embryophyta</taxon>
        <taxon>Tracheophyta</taxon>
        <taxon>Spermatophyta</taxon>
        <taxon>Magnoliopsida</taxon>
        <taxon>Liliopsida</taxon>
        <taxon>Asparagales</taxon>
        <taxon>Orchidaceae</taxon>
        <taxon>Epidendroideae</taxon>
        <taxon>Malaxideae</taxon>
        <taxon>Dendrobiinae</taxon>
        <taxon>Dendrobium</taxon>
    </lineage>
</organism>
<dbReference type="InterPro" id="IPR002423">
    <property type="entry name" value="Cpn60/GroEL/TCP-1"/>
</dbReference>
<proteinExistence type="predicted"/>
<dbReference type="EMBL" id="JAGFBR010000004">
    <property type="protein sequence ID" value="KAH0468061.1"/>
    <property type="molecule type" value="Genomic_DNA"/>
</dbReference>
<gene>
    <name evidence="11" type="ORF">IEQ34_003094</name>
</gene>
<dbReference type="GO" id="GO:0000285">
    <property type="term" value="F:1-phosphatidylinositol-3-phosphate 5-kinase activity"/>
    <property type="evidence" value="ECO:0007669"/>
    <property type="project" value="UniProtKB-EC"/>
</dbReference>
<dbReference type="CDD" id="cd17300">
    <property type="entry name" value="PIPKc_PIKfyve"/>
    <property type="match status" value="1"/>
</dbReference>
<comment type="caution">
    <text evidence="11">The sequence shown here is derived from an EMBL/GenBank/DDBJ whole genome shotgun (WGS) entry which is preliminary data.</text>
</comment>
<dbReference type="GO" id="GO:0046854">
    <property type="term" value="P:phosphatidylinositol phosphate biosynthetic process"/>
    <property type="evidence" value="ECO:0007669"/>
    <property type="project" value="TreeGrafter"/>
</dbReference>
<dbReference type="Gene3D" id="3.30.810.10">
    <property type="entry name" value="2-Layer Sandwich"/>
    <property type="match status" value="1"/>
</dbReference>
<evidence type="ECO:0000256" key="6">
    <source>
        <dbReference type="ARBA" id="ARBA00023464"/>
    </source>
</evidence>
<evidence type="ECO:0000256" key="5">
    <source>
        <dbReference type="ARBA" id="ARBA00022840"/>
    </source>
</evidence>
<dbReference type="InterPro" id="IPR002498">
    <property type="entry name" value="PInositol-4-P-4/5-kinase_core"/>
</dbReference>
<evidence type="ECO:0000259" key="10">
    <source>
        <dbReference type="PROSITE" id="PS51455"/>
    </source>
</evidence>
<keyword evidence="4 8" id="KW-0418">Kinase</keyword>
<evidence type="ECO:0000256" key="3">
    <source>
        <dbReference type="ARBA" id="ARBA00022741"/>
    </source>
</evidence>
<dbReference type="Gene3D" id="3.50.7.10">
    <property type="entry name" value="GroEL"/>
    <property type="match status" value="1"/>
</dbReference>
<dbReference type="InterPro" id="IPR027484">
    <property type="entry name" value="PInositol-4-P-5-kinase_N"/>
</dbReference>
<keyword evidence="3 8" id="KW-0547">Nucleotide-binding</keyword>
<name>A0AAV7HG73_DENCH</name>
<feature type="domain" description="PIPK" evidence="10">
    <location>
        <begin position="1319"/>
        <end position="1640"/>
    </location>
</feature>
<dbReference type="GO" id="GO:0010008">
    <property type="term" value="C:endosome membrane"/>
    <property type="evidence" value="ECO:0007669"/>
    <property type="project" value="TreeGrafter"/>
</dbReference>
<dbReference type="Pfam" id="PF01504">
    <property type="entry name" value="PIP5K"/>
    <property type="match status" value="2"/>
</dbReference>
<evidence type="ECO:0000256" key="9">
    <source>
        <dbReference type="SAM" id="MobiDB-lite"/>
    </source>
</evidence>
<dbReference type="PROSITE" id="PS51455">
    <property type="entry name" value="PIPK"/>
    <property type="match status" value="1"/>
</dbReference>
<feature type="region of interest" description="Disordered" evidence="9">
    <location>
        <begin position="126"/>
        <end position="153"/>
    </location>
</feature>